<dbReference type="AlphaFoldDB" id="A0A841R2C1"/>
<comment type="caution">
    <text evidence="1">The sequence shown here is derived from an EMBL/GenBank/DDBJ whole genome shotgun (WGS) entry which is preliminary data.</text>
</comment>
<reference evidence="1 2" key="1">
    <citation type="submission" date="2020-08" db="EMBL/GenBank/DDBJ databases">
        <title>Genomic Encyclopedia of Type Strains, Phase IV (KMG-IV): sequencing the most valuable type-strain genomes for metagenomic binning, comparative biology and taxonomic classification.</title>
        <authorList>
            <person name="Goeker M."/>
        </authorList>
    </citation>
    <scope>NUCLEOTIDE SEQUENCE [LARGE SCALE GENOMIC DNA]</scope>
    <source>
        <strain evidence="1 2">DSM 21255</strain>
    </source>
</reference>
<name>A0A841R2C1_9FIRM</name>
<protein>
    <submittedName>
        <fullName evidence="1">Uncharacterized protein</fullName>
    </submittedName>
</protein>
<proteinExistence type="predicted"/>
<accession>A0A841R2C1</accession>
<gene>
    <name evidence="1" type="ORF">HNR45_001088</name>
</gene>
<dbReference type="Proteomes" id="UP000591941">
    <property type="component" value="Unassembled WGS sequence"/>
</dbReference>
<dbReference type="EMBL" id="JACHHI010000004">
    <property type="protein sequence ID" value="MBB6478035.1"/>
    <property type="molecule type" value="Genomic_DNA"/>
</dbReference>
<organism evidence="1 2">
    <name type="scientific">Negativicoccus succinicivorans</name>
    <dbReference type="NCBI Taxonomy" id="620903"/>
    <lineage>
        <taxon>Bacteria</taxon>
        <taxon>Bacillati</taxon>
        <taxon>Bacillota</taxon>
        <taxon>Negativicutes</taxon>
        <taxon>Veillonellales</taxon>
        <taxon>Veillonellaceae</taxon>
        <taxon>Negativicoccus</taxon>
    </lineage>
</organism>
<keyword evidence="2" id="KW-1185">Reference proteome</keyword>
<dbReference type="GeneID" id="93486353"/>
<evidence type="ECO:0000313" key="1">
    <source>
        <dbReference type="EMBL" id="MBB6478035.1"/>
    </source>
</evidence>
<dbReference type="RefSeq" id="WP_159822214.1">
    <property type="nucleotide sequence ID" value="NZ_JACHHI010000004.1"/>
</dbReference>
<sequence>MTEIKNASAATDAQRTIHINYSTTSLFHQKVMGKSVTSELRAFEAIGEHLANFIDETDILDERSLDYIHGQGEGMLKVVDGMKEIIQKIIDRNVEVHI</sequence>
<evidence type="ECO:0000313" key="2">
    <source>
        <dbReference type="Proteomes" id="UP000591941"/>
    </source>
</evidence>